<evidence type="ECO:0000313" key="1">
    <source>
        <dbReference type="EMBL" id="KAI3716395.1"/>
    </source>
</evidence>
<keyword evidence="2" id="KW-1185">Reference proteome</keyword>
<reference evidence="1 2" key="2">
    <citation type="journal article" date="2022" name="Mol. Ecol. Resour.">
        <title>The genomes of chicory, endive, great burdock and yacon provide insights into Asteraceae paleo-polyploidization history and plant inulin production.</title>
        <authorList>
            <person name="Fan W."/>
            <person name="Wang S."/>
            <person name="Wang H."/>
            <person name="Wang A."/>
            <person name="Jiang F."/>
            <person name="Liu H."/>
            <person name="Zhao H."/>
            <person name="Xu D."/>
            <person name="Zhang Y."/>
        </authorList>
    </citation>
    <scope>NUCLEOTIDE SEQUENCE [LARGE SCALE GENOMIC DNA]</scope>
    <source>
        <strain evidence="2">cv. Niubang</strain>
    </source>
</reference>
<protein>
    <submittedName>
        <fullName evidence="1">Uncharacterized protein</fullName>
    </submittedName>
</protein>
<accession>A0ACB9B6T3</accession>
<gene>
    <name evidence="1" type="ORF">L6452_23715</name>
</gene>
<evidence type="ECO:0000313" key="2">
    <source>
        <dbReference type="Proteomes" id="UP001055879"/>
    </source>
</evidence>
<dbReference type="Proteomes" id="UP001055879">
    <property type="component" value="Linkage Group LG07"/>
</dbReference>
<proteinExistence type="predicted"/>
<dbReference type="EMBL" id="CM042053">
    <property type="protein sequence ID" value="KAI3716395.1"/>
    <property type="molecule type" value="Genomic_DNA"/>
</dbReference>
<name>A0ACB9B6T3_ARCLA</name>
<sequence>MMMITTTTTYNRTRREVKANRTEPKTTSPAIITTINLVGFSTSFLPSFLPIKKTTEEKRKENLLFEYTQRNRQCCFIFETESTIQDPFVVITKG</sequence>
<comment type="caution">
    <text evidence="1">The sequence shown here is derived from an EMBL/GenBank/DDBJ whole genome shotgun (WGS) entry which is preliminary data.</text>
</comment>
<organism evidence="1 2">
    <name type="scientific">Arctium lappa</name>
    <name type="common">Greater burdock</name>
    <name type="synonym">Lappa major</name>
    <dbReference type="NCBI Taxonomy" id="4217"/>
    <lineage>
        <taxon>Eukaryota</taxon>
        <taxon>Viridiplantae</taxon>
        <taxon>Streptophyta</taxon>
        <taxon>Embryophyta</taxon>
        <taxon>Tracheophyta</taxon>
        <taxon>Spermatophyta</taxon>
        <taxon>Magnoliopsida</taxon>
        <taxon>eudicotyledons</taxon>
        <taxon>Gunneridae</taxon>
        <taxon>Pentapetalae</taxon>
        <taxon>asterids</taxon>
        <taxon>campanulids</taxon>
        <taxon>Asterales</taxon>
        <taxon>Asteraceae</taxon>
        <taxon>Carduoideae</taxon>
        <taxon>Cardueae</taxon>
        <taxon>Arctiinae</taxon>
        <taxon>Arctium</taxon>
    </lineage>
</organism>
<reference evidence="2" key="1">
    <citation type="journal article" date="2022" name="Mol. Ecol. Resour.">
        <title>The genomes of chicory, endive, great burdock and yacon provide insights into Asteraceae palaeo-polyploidization history and plant inulin production.</title>
        <authorList>
            <person name="Fan W."/>
            <person name="Wang S."/>
            <person name="Wang H."/>
            <person name="Wang A."/>
            <person name="Jiang F."/>
            <person name="Liu H."/>
            <person name="Zhao H."/>
            <person name="Xu D."/>
            <person name="Zhang Y."/>
        </authorList>
    </citation>
    <scope>NUCLEOTIDE SEQUENCE [LARGE SCALE GENOMIC DNA]</scope>
    <source>
        <strain evidence="2">cv. Niubang</strain>
    </source>
</reference>